<dbReference type="EMBL" id="PGOL01000993">
    <property type="protein sequence ID" value="PKI61957.1"/>
    <property type="molecule type" value="Genomic_DNA"/>
</dbReference>
<gene>
    <name evidence="1" type="ORF">CRG98_017683</name>
</gene>
<proteinExistence type="predicted"/>
<comment type="caution">
    <text evidence="1">The sequence shown here is derived from an EMBL/GenBank/DDBJ whole genome shotgun (WGS) entry which is preliminary data.</text>
</comment>
<keyword evidence="2" id="KW-1185">Reference proteome</keyword>
<name>A0A2I0K060_PUNGR</name>
<evidence type="ECO:0000313" key="1">
    <source>
        <dbReference type="EMBL" id="PKI61957.1"/>
    </source>
</evidence>
<accession>A0A2I0K060</accession>
<evidence type="ECO:0000313" key="2">
    <source>
        <dbReference type="Proteomes" id="UP000233551"/>
    </source>
</evidence>
<sequence length="90" mass="9852">MDSSEYWRCCRDEVALSVLCPWDGGVFDLPDAGIAAGAVARYSAGCRLCRRGDCCSLGISRSCDEEFYFAGCRVLEDSSSRVERLRIPSG</sequence>
<dbReference type="Proteomes" id="UP000233551">
    <property type="component" value="Unassembled WGS sequence"/>
</dbReference>
<reference evidence="1 2" key="1">
    <citation type="submission" date="2017-11" db="EMBL/GenBank/DDBJ databases">
        <title>De-novo sequencing of pomegranate (Punica granatum L.) genome.</title>
        <authorList>
            <person name="Akparov Z."/>
            <person name="Amiraslanov A."/>
            <person name="Hajiyeva S."/>
            <person name="Abbasov M."/>
            <person name="Kaur K."/>
            <person name="Hamwieh A."/>
            <person name="Solovyev V."/>
            <person name="Salamov A."/>
            <person name="Braich B."/>
            <person name="Kosarev P."/>
            <person name="Mahmoud A."/>
            <person name="Hajiyev E."/>
            <person name="Babayeva S."/>
            <person name="Izzatullayeva V."/>
            <person name="Mammadov A."/>
            <person name="Mammadov A."/>
            <person name="Sharifova S."/>
            <person name="Ojaghi J."/>
            <person name="Eynullazada K."/>
            <person name="Bayramov B."/>
            <person name="Abdulazimova A."/>
            <person name="Shahmuradov I."/>
        </authorList>
    </citation>
    <scope>NUCLEOTIDE SEQUENCE [LARGE SCALE GENOMIC DNA]</scope>
    <source>
        <strain evidence="2">cv. AG2017</strain>
        <tissue evidence="1">Leaf</tissue>
    </source>
</reference>
<protein>
    <submittedName>
        <fullName evidence="1">Uncharacterized protein</fullName>
    </submittedName>
</protein>
<dbReference type="AlphaFoldDB" id="A0A2I0K060"/>
<organism evidence="1 2">
    <name type="scientific">Punica granatum</name>
    <name type="common">Pomegranate</name>
    <dbReference type="NCBI Taxonomy" id="22663"/>
    <lineage>
        <taxon>Eukaryota</taxon>
        <taxon>Viridiplantae</taxon>
        <taxon>Streptophyta</taxon>
        <taxon>Embryophyta</taxon>
        <taxon>Tracheophyta</taxon>
        <taxon>Spermatophyta</taxon>
        <taxon>Magnoliopsida</taxon>
        <taxon>eudicotyledons</taxon>
        <taxon>Gunneridae</taxon>
        <taxon>Pentapetalae</taxon>
        <taxon>rosids</taxon>
        <taxon>malvids</taxon>
        <taxon>Myrtales</taxon>
        <taxon>Lythraceae</taxon>
        <taxon>Punica</taxon>
    </lineage>
</organism>